<dbReference type="FunFam" id="1.20.1250.20:FF:000611">
    <property type="entry name" value="Siderochrome-iron transporter MirC"/>
    <property type="match status" value="1"/>
</dbReference>
<feature type="transmembrane region" description="Helical" evidence="11">
    <location>
        <begin position="296"/>
        <end position="314"/>
    </location>
</feature>
<evidence type="ECO:0000256" key="8">
    <source>
        <dbReference type="ARBA" id="ARBA00023065"/>
    </source>
</evidence>
<organism evidence="13 14">
    <name type="scientific">Aspergillus glaucus CBS 516.65</name>
    <dbReference type="NCBI Taxonomy" id="1160497"/>
    <lineage>
        <taxon>Eukaryota</taxon>
        <taxon>Fungi</taxon>
        <taxon>Dikarya</taxon>
        <taxon>Ascomycota</taxon>
        <taxon>Pezizomycotina</taxon>
        <taxon>Eurotiomycetes</taxon>
        <taxon>Eurotiomycetidae</taxon>
        <taxon>Eurotiales</taxon>
        <taxon>Aspergillaceae</taxon>
        <taxon>Aspergillus</taxon>
        <taxon>Aspergillus subgen. Aspergillus</taxon>
    </lineage>
</organism>
<keyword evidence="4" id="KW-0410">Iron transport</keyword>
<comment type="similarity">
    <text evidence="2">Belongs to the major facilitator superfamily.</text>
</comment>
<dbReference type="STRING" id="1160497.A0A1L9V755"/>
<dbReference type="PROSITE" id="PS50850">
    <property type="entry name" value="MFS"/>
    <property type="match status" value="1"/>
</dbReference>
<gene>
    <name evidence="13" type="ORF">ASPGLDRAFT_39607</name>
</gene>
<dbReference type="SUPFAM" id="SSF103473">
    <property type="entry name" value="MFS general substrate transporter"/>
    <property type="match status" value="1"/>
</dbReference>
<evidence type="ECO:0000256" key="2">
    <source>
        <dbReference type="ARBA" id="ARBA00008335"/>
    </source>
</evidence>
<feature type="domain" description="Major facilitator superfamily (MFS) profile" evidence="12">
    <location>
        <begin position="63"/>
        <end position="562"/>
    </location>
</feature>
<dbReference type="GeneID" id="34461365"/>
<evidence type="ECO:0000256" key="4">
    <source>
        <dbReference type="ARBA" id="ARBA00022496"/>
    </source>
</evidence>
<feature type="transmembrane region" description="Helical" evidence="11">
    <location>
        <begin position="259"/>
        <end position="284"/>
    </location>
</feature>
<keyword evidence="9 11" id="KW-0472">Membrane</keyword>
<dbReference type="PANTHER" id="PTHR23501">
    <property type="entry name" value="MAJOR FACILITATOR SUPERFAMILY"/>
    <property type="match status" value="1"/>
</dbReference>
<feature type="transmembrane region" description="Helical" evidence="11">
    <location>
        <begin position="372"/>
        <end position="393"/>
    </location>
</feature>
<keyword evidence="7" id="KW-0408">Iron</keyword>
<feature type="transmembrane region" description="Helical" evidence="11">
    <location>
        <begin position="326"/>
        <end position="352"/>
    </location>
</feature>
<evidence type="ECO:0000313" key="14">
    <source>
        <dbReference type="Proteomes" id="UP000184300"/>
    </source>
</evidence>
<feature type="transmembrane region" description="Helical" evidence="11">
    <location>
        <begin position="59"/>
        <end position="76"/>
    </location>
</feature>
<feature type="region of interest" description="Disordered" evidence="10">
    <location>
        <begin position="568"/>
        <end position="594"/>
    </location>
</feature>
<dbReference type="InterPro" id="IPR036259">
    <property type="entry name" value="MFS_trans_sf"/>
</dbReference>
<feature type="transmembrane region" description="Helical" evidence="11">
    <location>
        <begin position="153"/>
        <end position="173"/>
    </location>
</feature>
<dbReference type="GO" id="GO:0005886">
    <property type="term" value="C:plasma membrane"/>
    <property type="evidence" value="ECO:0007669"/>
    <property type="project" value="TreeGrafter"/>
</dbReference>
<keyword evidence="8" id="KW-0406">Ion transport</keyword>
<feature type="transmembrane region" description="Helical" evidence="11">
    <location>
        <begin position="217"/>
        <end position="239"/>
    </location>
</feature>
<dbReference type="InterPro" id="IPR011701">
    <property type="entry name" value="MFS"/>
</dbReference>
<dbReference type="OrthoDB" id="2241241at2759"/>
<dbReference type="GO" id="GO:0015343">
    <property type="term" value="F:siderophore-iron transmembrane transporter activity"/>
    <property type="evidence" value="ECO:0007669"/>
    <property type="project" value="TreeGrafter"/>
</dbReference>
<evidence type="ECO:0000256" key="5">
    <source>
        <dbReference type="ARBA" id="ARBA00022692"/>
    </source>
</evidence>
<keyword evidence="5 11" id="KW-0812">Transmembrane</keyword>
<dbReference type="Proteomes" id="UP000184300">
    <property type="component" value="Unassembled WGS sequence"/>
</dbReference>
<feature type="transmembrane region" description="Helical" evidence="11">
    <location>
        <begin position="185"/>
        <end position="205"/>
    </location>
</feature>
<dbReference type="RefSeq" id="XP_022396448.1">
    <property type="nucleotide sequence ID" value="XM_022545104.1"/>
</dbReference>
<evidence type="ECO:0000256" key="3">
    <source>
        <dbReference type="ARBA" id="ARBA00022448"/>
    </source>
</evidence>
<dbReference type="Pfam" id="PF07690">
    <property type="entry name" value="MFS_1"/>
    <property type="match status" value="2"/>
</dbReference>
<reference evidence="14" key="1">
    <citation type="journal article" date="2017" name="Genome Biol.">
        <title>Comparative genomics reveals high biological diversity and specific adaptations in the industrially and medically important fungal genus Aspergillus.</title>
        <authorList>
            <person name="de Vries R.P."/>
            <person name="Riley R."/>
            <person name="Wiebenga A."/>
            <person name="Aguilar-Osorio G."/>
            <person name="Amillis S."/>
            <person name="Uchima C.A."/>
            <person name="Anderluh G."/>
            <person name="Asadollahi M."/>
            <person name="Askin M."/>
            <person name="Barry K."/>
            <person name="Battaglia E."/>
            <person name="Bayram O."/>
            <person name="Benocci T."/>
            <person name="Braus-Stromeyer S.A."/>
            <person name="Caldana C."/>
            <person name="Canovas D."/>
            <person name="Cerqueira G.C."/>
            <person name="Chen F."/>
            <person name="Chen W."/>
            <person name="Choi C."/>
            <person name="Clum A."/>
            <person name="Dos Santos R.A."/>
            <person name="Damasio A.R."/>
            <person name="Diallinas G."/>
            <person name="Emri T."/>
            <person name="Fekete E."/>
            <person name="Flipphi M."/>
            <person name="Freyberg S."/>
            <person name="Gallo A."/>
            <person name="Gournas C."/>
            <person name="Habgood R."/>
            <person name="Hainaut M."/>
            <person name="Harispe M.L."/>
            <person name="Henrissat B."/>
            <person name="Hilden K.S."/>
            <person name="Hope R."/>
            <person name="Hossain A."/>
            <person name="Karabika E."/>
            <person name="Karaffa L."/>
            <person name="Karanyi Z."/>
            <person name="Krasevec N."/>
            <person name="Kuo A."/>
            <person name="Kusch H."/>
            <person name="LaButti K."/>
            <person name="Lagendijk E.L."/>
            <person name="Lapidus A."/>
            <person name="Levasseur A."/>
            <person name="Lindquist E."/>
            <person name="Lipzen A."/>
            <person name="Logrieco A.F."/>
            <person name="MacCabe A."/>
            <person name="Maekelae M.R."/>
            <person name="Malavazi I."/>
            <person name="Melin P."/>
            <person name="Meyer V."/>
            <person name="Mielnichuk N."/>
            <person name="Miskei M."/>
            <person name="Molnar A.P."/>
            <person name="Mule G."/>
            <person name="Ngan C.Y."/>
            <person name="Orejas M."/>
            <person name="Orosz E."/>
            <person name="Ouedraogo J.P."/>
            <person name="Overkamp K.M."/>
            <person name="Park H.-S."/>
            <person name="Perrone G."/>
            <person name="Piumi F."/>
            <person name="Punt P.J."/>
            <person name="Ram A.F."/>
            <person name="Ramon A."/>
            <person name="Rauscher S."/>
            <person name="Record E."/>
            <person name="Riano-Pachon D.M."/>
            <person name="Robert V."/>
            <person name="Roehrig J."/>
            <person name="Ruller R."/>
            <person name="Salamov A."/>
            <person name="Salih N.S."/>
            <person name="Samson R.A."/>
            <person name="Sandor E."/>
            <person name="Sanguinetti M."/>
            <person name="Schuetze T."/>
            <person name="Sepcic K."/>
            <person name="Shelest E."/>
            <person name="Sherlock G."/>
            <person name="Sophianopoulou V."/>
            <person name="Squina F.M."/>
            <person name="Sun H."/>
            <person name="Susca A."/>
            <person name="Todd R.B."/>
            <person name="Tsang A."/>
            <person name="Unkles S.E."/>
            <person name="van de Wiele N."/>
            <person name="van Rossen-Uffink D."/>
            <person name="Oliveira J.V."/>
            <person name="Vesth T.C."/>
            <person name="Visser J."/>
            <person name="Yu J.-H."/>
            <person name="Zhou M."/>
            <person name="Andersen M.R."/>
            <person name="Archer D.B."/>
            <person name="Baker S.E."/>
            <person name="Benoit I."/>
            <person name="Brakhage A.A."/>
            <person name="Braus G.H."/>
            <person name="Fischer R."/>
            <person name="Frisvad J.C."/>
            <person name="Goldman G.H."/>
            <person name="Houbraken J."/>
            <person name="Oakley B."/>
            <person name="Pocsi I."/>
            <person name="Scazzocchio C."/>
            <person name="Seiboth B."/>
            <person name="vanKuyk P.A."/>
            <person name="Wortman J."/>
            <person name="Dyer P.S."/>
            <person name="Grigoriev I.V."/>
        </authorList>
    </citation>
    <scope>NUCLEOTIDE SEQUENCE [LARGE SCALE GENOMIC DNA]</scope>
    <source>
        <strain evidence="14">CBS 516.65</strain>
    </source>
</reference>
<feature type="transmembrane region" description="Helical" evidence="11">
    <location>
        <begin position="536"/>
        <end position="558"/>
    </location>
</feature>
<comment type="subcellular location">
    <subcellularLocation>
        <location evidence="1">Membrane</location>
        <topology evidence="1">Multi-pass membrane protein</topology>
    </subcellularLocation>
</comment>
<evidence type="ECO:0000256" key="11">
    <source>
        <dbReference type="SAM" id="Phobius"/>
    </source>
</evidence>
<keyword evidence="6 11" id="KW-1133">Transmembrane helix</keyword>
<dbReference type="AlphaFoldDB" id="A0A1L9V755"/>
<evidence type="ECO:0000259" key="12">
    <source>
        <dbReference type="PROSITE" id="PS50850"/>
    </source>
</evidence>
<feature type="transmembrane region" description="Helical" evidence="11">
    <location>
        <begin position="128"/>
        <end position="147"/>
    </location>
</feature>
<feature type="transmembrane region" description="Helical" evidence="11">
    <location>
        <begin position="96"/>
        <end position="116"/>
    </location>
</feature>
<dbReference type="PANTHER" id="PTHR23501:SF200">
    <property type="entry name" value="TRANSPORTER, PUTATIVE (AFU_ORTHOLOGUE AFUA_3G01360)-RELATED"/>
    <property type="match status" value="1"/>
</dbReference>
<proteinExistence type="inferred from homology"/>
<sequence length="594" mass="65120">MPVSWKKLCPWLGDRQHTSPDVSETKDPKVDLVESQPADYDAVAFSKIRATESMRTWKGRYFVYAGLGLIMIIFELDNATVGTYRNYATSAFNQLSMLSSLNTATSIIGAVFKPPIAKFSDVLGRAEAYLFTVCCYVISYILCAASQNFSTYAGGVILYSVGQSGITVLNAVLISDLSSMRWRGFAYNILYLPFLVTPWVSAFIIDSVVNGIGWRWGIGMFAILMPFCASLIIITLAVFQSRAKQTGLILKDRLTLYEFCSRIDLGGTLLLSGGFALLLIPITIASTTTSRWKTPWVDALIALGVVCLIALYPYERYIAKHPVVPVRYFRVLAIVTSVCLTCIDNVGFGVTHTYLYAWSTVSRGFSARDAQFLTYTNGIMQALTGMIVGLVIYRFRTYKWILVAGAVIRLIGYGVMIRLRTNDSSIAELFIVQLVQGLGSGIIETIVIVASQIVVPHKELAQVTSLLMLSAFLGNGIGSAIAGGIYTDTLKNRLRERLGEGVGEGKLEELYNSITGVLPAWGSTERGAVNRAYSDVMGYMTIAALGIAVPVVILALFVPNNRLGDGHNLVQDWSTNTTATEETENENEKSKETQ</sequence>
<evidence type="ECO:0000256" key="6">
    <source>
        <dbReference type="ARBA" id="ARBA00022989"/>
    </source>
</evidence>
<evidence type="ECO:0000313" key="13">
    <source>
        <dbReference type="EMBL" id="OJJ79750.1"/>
    </source>
</evidence>
<evidence type="ECO:0000256" key="7">
    <source>
        <dbReference type="ARBA" id="ARBA00023004"/>
    </source>
</evidence>
<protein>
    <recommendedName>
        <fullName evidence="12">Major facilitator superfamily (MFS) profile domain-containing protein</fullName>
    </recommendedName>
</protein>
<dbReference type="Gene3D" id="1.20.1250.20">
    <property type="entry name" value="MFS general substrate transporter like domains"/>
    <property type="match status" value="2"/>
</dbReference>
<accession>A0A1L9V755</accession>
<feature type="transmembrane region" description="Helical" evidence="11">
    <location>
        <begin position="466"/>
        <end position="486"/>
    </location>
</feature>
<dbReference type="VEuPathDB" id="FungiDB:ASPGLDRAFT_39607"/>
<keyword evidence="14" id="KW-1185">Reference proteome</keyword>
<evidence type="ECO:0000256" key="1">
    <source>
        <dbReference type="ARBA" id="ARBA00004141"/>
    </source>
</evidence>
<evidence type="ECO:0000256" key="10">
    <source>
        <dbReference type="SAM" id="MobiDB-lite"/>
    </source>
</evidence>
<dbReference type="EMBL" id="KV878915">
    <property type="protein sequence ID" value="OJJ79750.1"/>
    <property type="molecule type" value="Genomic_DNA"/>
</dbReference>
<feature type="transmembrane region" description="Helical" evidence="11">
    <location>
        <begin position="400"/>
        <end position="419"/>
    </location>
</feature>
<feature type="transmembrane region" description="Helical" evidence="11">
    <location>
        <begin position="431"/>
        <end position="454"/>
    </location>
</feature>
<evidence type="ECO:0000256" key="9">
    <source>
        <dbReference type="ARBA" id="ARBA00023136"/>
    </source>
</evidence>
<name>A0A1L9V755_ASPGL</name>
<keyword evidence="3" id="KW-0813">Transport</keyword>
<dbReference type="InterPro" id="IPR020846">
    <property type="entry name" value="MFS_dom"/>
</dbReference>